<dbReference type="SUPFAM" id="SSF56801">
    <property type="entry name" value="Acetyl-CoA synthetase-like"/>
    <property type="match status" value="1"/>
</dbReference>
<dbReference type="GO" id="GO:0006631">
    <property type="term" value="P:fatty acid metabolic process"/>
    <property type="evidence" value="ECO:0007669"/>
    <property type="project" value="TreeGrafter"/>
</dbReference>
<dbReference type="NCBIfam" id="NF005801">
    <property type="entry name" value="PRK07656.1"/>
    <property type="match status" value="1"/>
</dbReference>
<evidence type="ECO:0000259" key="3">
    <source>
        <dbReference type="Pfam" id="PF00501"/>
    </source>
</evidence>
<dbReference type="AlphaFoldDB" id="A0A936NFA9"/>
<evidence type="ECO:0000256" key="2">
    <source>
        <dbReference type="ARBA" id="ARBA00022598"/>
    </source>
</evidence>
<dbReference type="EMBL" id="JADJZA010000007">
    <property type="protein sequence ID" value="MBK9297844.1"/>
    <property type="molecule type" value="Genomic_DNA"/>
</dbReference>
<dbReference type="InterPro" id="IPR045851">
    <property type="entry name" value="AMP-bd_C_sf"/>
</dbReference>
<feature type="domain" description="AMP-dependent synthetase/ligase" evidence="3">
    <location>
        <begin position="21"/>
        <end position="399"/>
    </location>
</feature>
<sequence>MSDDLSDDVAAPRTTPQLLAEVSARYPDDPGVVDDGCTLTWAELAERSHRLARAVAAHGIAPGDRVAIWAPNCWEWVVAVLGLHCAGAVLVPINTRYRGEEAAELLERSNARLLFTVGEFLGTDYLAMLGDRRPTVTETVVVLRTDAGVIEDAITGDGVVGLEAFLGRAEEVTAAEIDARIEALGPDSPADILFTSGTTGRPKGAVCTHGQVVRAYAAWASVVGLTHEDRYLVVSPFFHAFGYKAGIIAAMTVGAPLYPEPVFDVNKVMERIAAEKISMLPGPPTLYQSILNHPDLDTAALTSLRLAVTGAASVPVELIEAMGDTLGFETVITGYGLTEACGIATMCRDGDDAVTIATTSGRAIPGVEVATFDDDGRPTAPGVAGEVRIRGYNVMVGYLDDPEATAETIDVDGWLATGDIGVLNADGYLTITDRLKDMFIVGGFNAYPAEIERQLLIHPDVAQAAVIGVPDDRLGEVGFAFVVPAAGASPNSDDIVAWCRDRLANFKVPRFVELTDELPINAGGKVMKFQLRERASAVLDAGS</sequence>
<comment type="caution">
    <text evidence="5">The sequence shown here is derived from an EMBL/GenBank/DDBJ whole genome shotgun (WGS) entry which is preliminary data.</text>
</comment>
<protein>
    <submittedName>
        <fullName evidence="5">AMP-binding protein</fullName>
    </submittedName>
</protein>
<gene>
    <name evidence="5" type="ORF">IPN02_13630</name>
</gene>
<evidence type="ECO:0000256" key="1">
    <source>
        <dbReference type="ARBA" id="ARBA00006432"/>
    </source>
</evidence>
<dbReference type="PANTHER" id="PTHR43201:SF5">
    <property type="entry name" value="MEDIUM-CHAIN ACYL-COA LIGASE ACSF2, MITOCHONDRIAL"/>
    <property type="match status" value="1"/>
</dbReference>
<dbReference type="Pfam" id="PF00501">
    <property type="entry name" value="AMP-binding"/>
    <property type="match status" value="1"/>
</dbReference>
<evidence type="ECO:0000313" key="6">
    <source>
        <dbReference type="Proteomes" id="UP000727993"/>
    </source>
</evidence>
<feature type="domain" description="AMP-binding enzyme C-terminal" evidence="4">
    <location>
        <begin position="450"/>
        <end position="525"/>
    </location>
</feature>
<dbReference type="InterPro" id="IPR025110">
    <property type="entry name" value="AMP-bd_C"/>
</dbReference>
<proteinExistence type="inferred from homology"/>
<evidence type="ECO:0000313" key="5">
    <source>
        <dbReference type="EMBL" id="MBK9297844.1"/>
    </source>
</evidence>
<evidence type="ECO:0000259" key="4">
    <source>
        <dbReference type="Pfam" id="PF13193"/>
    </source>
</evidence>
<dbReference type="InterPro" id="IPR000873">
    <property type="entry name" value="AMP-dep_synth/lig_dom"/>
</dbReference>
<organism evidence="5 6">
    <name type="scientific">Candidatus Neomicrothrix subdominans</name>
    <dbReference type="NCBI Taxonomy" id="2954438"/>
    <lineage>
        <taxon>Bacteria</taxon>
        <taxon>Bacillati</taxon>
        <taxon>Actinomycetota</taxon>
        <taxon>Acidimicrobiia</taxon>
        <taxon>Acidimicrobiales</taxon>
        <taxon>Microthrixaceae</taxon>
        <taxon>Candidatus Neomicrothrix</taxon>
    </lineage>
</organism>
<dbReference type="Gene3D" id="3.30.300.30">
    <property type="match status" value="1"/>
</dbReference>
<comment type="similarity">
    <text evidence="1">Belongs to the ATP-dependent AMP-binding enzyme family.</text>
</comment>
<reference evidence="5 6" key="1">
    <citation type="submission" date="2020-10" db="EMBL/GenBank/DDBJ databases">
        <title>Connecting structure to function with the recovery of over 1000 high-quality activated sludge metagenome-assembled genomes encoding full-length rRNA genes using long-read sequencing.</title>
        <authorList>
            <person name="Singleton C.M."/>
            <person name="Petriglieri F."/>
            <person name="Kristensen J.M."/>
            <person name="Kirkegaard R.H."/>
            <person name="Michaelsen T.Y."/>
            <person name="Andersen M.H."/>
            <person name="Karst S.M."/>
            <person name="Dueholm M.S."/>
            <person name="Nielsen P.H."/>
            <person name="Albertsen M."/>
        </authorList>
    </citation>
    <scope>NUCLEOTIDE SEQUENCE [LARGE SCALE GENOMIC DNA]</scope>
    <source>
        <strain evidence="5">Lyne_18-Q3-R50-59_MAXAC.006</strain>
    </source>
</reference>
<dbReference type="PANTHER" id="PTHR43201">
    <property type="entry name" value="ACYL-COA SYNTHETASE"/>
    <property type="match status" value="1"/>
</dbReference>
<dbReference type="InterPro" id="IPR020845">
    <property type="entry name" value="AMP-binding_CS"/>
</dbReference>
<dbReference type="InterPro" id="IPR042099">
    <property type="entry name" value="ANL_N_sf"/>
</dbReference>
<dbReference type="GO" id="GO:0031956">
    <property type="term" value="F:medium-chain fatty acid-CoA ligase activity"/>
    <property type="evidence" value="ECO:0007669"/>
    <property type="project" value="TreeGrafter"/>
</dbReference>
<accession>A0A936NFA9</accession>
<name>A0A936NFA9_9ACTN</name>
<keyword evidence="2" id="KW-0436">Ligase</keyword>
<dbReference type="Pfam" id="PF13193">
    <property type="entry name" value="AMP-binding_C"/>
    <property type="match status" value="1"/>
</dbReference>
<dbReference type="PROSITE" id="PS00455">
    <property type="entry name" value="AMP_BINDING"/>
    <property type="match status" value="1"/>
</dbReference>
<dbReference type="Proteomes" id="UP000727993">
    <property type="component" value="Unassembled WGS sequence"/>
</dbReference>
<dbReference type="Gene3D" id="3.40.50.12780">
    <property type="entry name" value="N-terminal domain of ligase-like"/>
    <property type="match status" value="1"/>
</dbReference>